<reference evidence="2" key="1">
    <citation type="submission" date="2022-04" db="EMBL/GenBank/DDBJ databases">
        <title>Carnegiea gigantea Genome sequencing and assembly v2.</title>
        <authorList>
            <person name="Copetti D."/>
            <person name="Sanderson M.J."/>
            <person name="Burquez A."/>
            <person name="Wojciechowski M.F."/>
        </authorList>
    </citation>
    <scope>NUCLEOTIDE SEQUENCE</scope>
    <source>
        <strain evidence="2">SGP5-SGP5p</strain>
        <tissue evidence="2">Aerial part</tissue>
    </source>
</reference>
<feature type="compositionally biased region" description="Low complexity" evidence="1">
    <location>
        <begin position="212"/>
        <end position="223"/>
    </location>
</feature>
<organism evidence="2 3">
    <name type="scientific">Carnegiea gigantea</name>
    <dbReference type="NCBI Taxonomy" id="171969"/>
    <lineage>
        <taxon>Eukaryota</taxon>
        <taxon>Viridiplantae</taxon>
        <taxon>Streptophyta</taxon>
        <taxon>Embryophyta</taxon>
        <taxon>Tracheophyta</taxon>
        <taxon>Spermatophyta</taxon>
        <taxon>Magnoliopsida</taxon>
        <taxon>eudicotyledons</taxon>
        <taxon>Gunneridae</taxon>
        <taxon>Pentapetalae</taxon>
        <taxon>Caryophyllales</taxon>
        <taxon>Cactineae</taxon>
        <taxon>Cactaceae</taxon>
        <taxon>Cactoideae</taxon>
        <taxon>Echinocereeae</taxon>
        <taxon>Carnegiea</taxon>
    </lineage>
</organism>
<protein>
    <submittedName>
        <fullName evidence="2">Uncharacterized protein</fullName>
    </submittedName>
</protein>
<comment type="caution">
    <text evidence="2">The sequence shown here is derived from an EMBL/GenBank/DDBJ whole genome shotgun (WGS) entry which is preliminary data.</text>
</comment>
<sequence length="223" mass="24676">MPPQVIIGRLGDFPGNPPAKKTSRPHPRLPGTGGQETQSEASGHTVDKPASPEAPHGDVVPPLDSGQPQPLTLLWWCAHSQRATTSPGLALFKTKERIAHREGAKCLRIILKYKQASDNEEVIVLKVRQLSKLVQGLPIARPDPPLLGLFTRFHYLRYEGWKSRSPPRHSTEDNMRSLSPLRSVPQTDYGHTYPHSCQEGRPNLSRGVQRGSYASSSETWTSS</sequence>
<feature type="region of interest" description="Disordered" evidence="1">
    <location>
        <begin position="1"/>
        <end position="64"/>
    </location>
</feature>
<dbReference type="Proteomes" id="UP001153076">
    <property type="component" value="Unassembled WGS sequence"/>
</dbReference>
<dbReference type="AlphaFoldDB" id="A0A9Q1GFQ1"/>
<evidence type="ECO:0000313" key="2">
    <source>
        <dbReference type="EMBL" id="KAJ8419306.1"/>
    </source>
</evidence>
<feature type="region of interest" description="Disordered" evidence="1">
    <location>
        <begin position="162"/>
        <end position="223"/>
    </location>
</feature>
<dbReference type="EMBL" id="JAKOGI010005523">
    <property type="protein sequence ID" value="KAJ8419306.1"/>
    <property type="molecule type" value="Genomic_DNA"/>
</dbReference>
<evidence type="ECO:0000313" key="3">
    <source>
        <dbReference type="Proteomes" id="UP001153076"/>
    </source>
</evidence>
<name>A0A9Q1GFQ1_9CARY</name>
<gene>
    <name evidence="2" type="ORF">Cgig2_007977</name>
</gene>
<accession>A0A9Q1GFQ1</accession>
<keyword evidence="3" id="KW-1185">Reference proteome</keyword>
<proteinExistence type="predicted"/>
<evidence type="ECO:0000256" key="1">
    <source>
        <dbReference type="SAM" id="MobiDB-lite"/>
    </source>
</evidence>